<dbReference type="SMART" id="SM00729">
    <property type="entry name" value="Elp3"/>
    <property type="match status" value="1"/>
</dbReference>
<keyword evidence="4" id="KW-0547">Nucleotide-binding</keyword>
<accession>A0A3B1BS53</accession>
<keyword evidence="3" id="KW-0479">Metal-binding</keyword>
<keyword evidence="2" id="KW-0949">S-adenosyl-L-methionine</keyword>
<evidence type="ECO:0000256" key="8">
    <source>
        <dbReference type="ARBA" id="ARBA00023150"/>
    </source>
</evidence>
<dbReference type="SFLD" id="SFLDG01383">
    <property type="entry name" value="cyclic_pyranopterin_phosphate"/>
    <property type="match status" value="1"/>
</dbReference>
<keyword evidence="5" id="KW-0408">Iron</keyword>
<name>A0A3B1BS53_9ZZZZ</name>
<keyword evidence="9 11" id="KW-0456">Lyase</keyword>
<dbReference type="SFLD" id="SFLDG01067">
    <property type="entry name" value="SPASM/twitch_domain_containing"/>
    <property type="match status" value="1"/>
</dbReference>
<dbReference type="Pfam" id="PF06463">
    <property type="entry name" value="Mob_synth_C"/>
    <property type="match status" value="1"/>
</dbReference>
<dbReference type="InterPro" id="IPR007197">
    <property type="entry name" value="rSAM"/>
</dbReference>
<sequence length="330" mass="36475">MSEDLLRDGFQRSVEYLRLSVTDRCSLRCDYCMPAGMKFTPNCDMLKFSDFLFLVDIFASLGIRKVRVTGGEPLIRRGILRFLRQLKEIPGIERTVITTNGLKLYKMAPHLKSAGVAGLNVSLDSLDREKYKKITGADQISKVISGIDSAIEAGFGPVKVNVVAMKGVNDDEFLKFAELTRDKNIQVRFIEFMPATPSLWSNERFIAVPEIKAHVEKLGPLVSADKEKWGGPAEIYKLEGAVGQIGFISAVSRHFCESCNRLRLTSTGQLMTCLFGKGDLDLRKMINGGANKKTIKQAIRETVFDKNGVRVLPTAAGPGEEKRSMSCVGG</sequence>
<keyword evidence="1" id="KW-0004">4Fe-4S</keyword>
<dbReference type="SFLD" id="SFLDS00029">
    <property type="entry name" value="Radical_SAM"/>
    <property type="match status" value="1"/>
</dbReference>
<dbReference type="InterPro" id="IPR010505">
    <property type="entry name" value="MoaA_twitch"/>
</dbReference>
<evidence type="ECO:0000256" key="3">
    <source>
        <dbReference type="ARBA" id="ARBA00022723"/>
    </source>
</evidence>
<dbReference type="InterPro" id="IPR040064">
    <property type="entry name" value="MoaA-like"/>
</dbReference>
<keyword evidence="8" id="KW-0501">Molybdenum cofactor biosynthesis</keyword>
<dbReference type="PANTHER" id="PTHR22960:SF0">
    <property type="entry name" value="MOLYBDENUM COFACTOR BIOSYNTHESIS PROTEIN 1"/>
    <property type="match status" value="1"/>
</dbReference>
<evidence type="ECO:0000256" key="5">
    <source>
        <dbReference type="ARBA" id="ARBA00023004"/>
    </source>
</evidence>
<dbReference type="GO" id="GO:0046872">
    <property type="term" value="F:metal ion binding"/>
    <property type="evidence" value="ECO:0007669"/>
    <property type="project" value="UniProtKB-KW"/>
</dbReference>
<dbReference type="SFLD" id="SFLDG01386">
    <property type="entry name" value="main_SPASM_domain-containing"/>
    <property type="match status" value="1"/>
</dbReference>
<evidence type="ECO:0000256" key="1">
    <source>
        <dbReference type="ARBA" id="ARBA00022485"/>
    </source>
</evidence>
<evidence type="ECO:0000259" key="10">
    <source>
        <dbReference type="PROSITE" id="PS51918"/>
    </source>
</evidence>
<dbReference type="InterPro" id="IPR058240">
    <property type="entry name" value="rSAM_sf"/>
</dbReference>
<dbReference type="GO" id="GO:0051539">
    <property type="term" value="F:4 iron, 4 sulfur cluster binding"/>
    <property type="evidence" value="ECO:0007669"/>
    <property type="project" value="UniProtKB-KW"/>
</dbReference>
<organism evidence="11">
    <name type="scientific">hydrothermal vent metagenome</name>
    <dbReference type="NCBI Taxonomy" id="652676"/>
    <lineage>
        <taxon>unclassified sequences</taxon>
        <taxon>metagenomes</taxon>
        <taxon>ecological metagenomes</taxon>
    </lineage>
</organism>
<dbReference type="Gene3D" id="3.20.20.70">
    <property type="entry name" value="Aldolase class I"/>
    <property type="match status" value="1"/>
</dbReference>
<dbReference type="PROSITE" id="PS51918">
    <property type="entry name" value="RADICAL_SAM"/>
    <property type="match status" value="1"/>
</dbReference>
<dbReference type="InterPro" id="IPR013785">
    <property type="entry name" value="Aldolase_TIM"/>
</dbReference>
<dbReference type="PANTHER" id="PTHR22960">
    <property type="entry name" value="MOLYBDOPTERIN COFACTOR SYNTHESIS PROTEIN A"/>
    <property type="match status" value="1"/>
</dbReference>
<dbReference type="InterPro" id="IPR013483">
    <property type="entry name" value="MoaA"/>
</dbReference>
<proteinExistence type="inferred from homology"/>
<reference evidence="11" key="1">
    <citation type="submission" date="2018-06" db="EMBL/GenBank/DDBJ databases">
        <authorList>
            <person name="Zhirakovskaya E."/>
        </authorList>
    </citation>
    <scope>NUCLEOTIDE SEQUENCE</scope>
</reference>
<evidence type="ECO:0000313" key="11">
    <source>
        <dbReference type="EMBL" id="VAX15023.1"/>
    </source>
</evidence>
<keyword evidence="7" id="KW-0342">GTP-binding</keyword>
<dbReference type="GO" id="GO:0005525">
    <property type="term" value="F:GTP binding"/>
    <property type="evidence" value="ECO:0007669"/>
    <property type="project" value="UniProtKB-KW"/>
</dbReference>
<dbReference type="CDD" id="cd01335">
    <property type="entry name" value="Radical_SAM"/>
    <property type="match status" value="1"/>
</dbReference>
<dbReference type="SUPFAM" id="SSF102114">
    <property type="entry name" value="Radical SAM enzymes"/>
    <property type="match status" value="1"/>
</dbReference>
<dbReference type="HAMAP" id="MF_01225_B">
    <property type="entry name" value="MoaA_B"/>
    <property type="match status" value="1"/>
</dbReference>
<protein>
    <submittedName>
        <fullName evidence="11">Cyclic pyranopterin phosphate synthase (MoaA)</fullName>
        <ecNumber evidence="11">4.1.99.18</ecNumber>
    </submittedName>
</protein>
<dbReference type="AlphaFoldDB" id="A0A3B1BS53"/>
<keyword evidence="6" id="KW-0411">Iron-sulfur</keyword>
<dbReference type="GO" id="GO:0006777">
    <property type="term" value="P:Mo-molybdopterin cofactor biosynthetic process"/>
    <property type="evidence" value="ECO:0007669"/>
    <property type="project" value="UniProtKB-KW"/>
</dbReference>
<feature type="domain" description="Radical SAM core" evidence="10">
    <location>
        <begin position="9"/>
        <end position="232"/>
    </location>
</feature>
<dbReference type="InterPro" id="IPR050105">
    <property type="entry name" value="MoCo_biosynth_MoaA/MoaC"/>
</dbReference>
<evidence type="ECO:0000256" key="7">
    <source>
        <dbReference type="ARBA" id="ARBA00023134"/>
    </source>
</evidence>
<dbReference type="EMBL" id="UOGC01000002">
    <property type="protein sequence ID" value="VAX15023.1"/>
    <property type="molecule type" value="Genomic_DNA"/>
</dbReference>
<dbReference type="Pfam" id="PF04055">
    <property type="entry name" value="Radical_SAM"/>
    <property type="match status" value="1"/>
</dbReference>
<dbReference type="NCBIfam" id="TIGR02666">
    <property type="entry name" value="moaA"/>
    <property type="match status" value="1"/>
</dbReference>
<dbReference type="CDD" id="cd21117">
    <property type="entry name" value="Twitch_MoaA"/>
    <property type="match status" value="1"/>
</dbReference>
<dbReference type="EC" id="4.1.99.18" evidence="11"/>
<dbReference type="GO" id="GO:0061798">
    <property type="term" value="F:GTP 3',8'-cyclase activity"/>
    <property type="evidence" value="ECO:0007669"/>
    <property type="project" value="TreeGrafter"/>
</dbReference>
<dbReference type="InterPro" id="IPR006638">
    <property type="entry name" value="Elp3/MiaA/NifB-like_rSAM"/>
</dbReference>
<evidence type="ECO:0000256" key="2">
    <source>
        <dbReference type="ARBA" id="ARBA00022691"/>
    </source>
</evidence>
<gene>
    <name evidence="11" type="ORF">MNBD_NITROSPINAE01-1649</name>
</gene>
<evidence type="ECO:0000256" key="4">
    <source>
        <dbReference type="ARBA" id="ARBA00022741"/>
    </source>
</evidence>
<evidence type="ECO:0000256" key="6">
    <source>
        <dbReference type="ARBA" id="ARBA00023014"/>
    </source>
</evidence>
<evidence type="ECO:0000256" key="9">
    <source>
        <dbReference type="ARBA" id="ARBA00023239"/>
    </source>
</evidence>
<dbReference type="GO" id="GO:0061799">
    <property type="term" value="F:cyclic pyranopterin monophosphate synthase activity"/>
    <property type="evidence" value="ECO:0007669"/>
    <property type="project" value="TreeGrafter"/>
</dbReference>